<accession>A0A6J6PHX0</accession>
<name>A0A6J6PHX0_9ZZZZ</name>
<reference evidence="7" key="1">
    <citation type="submission" date="2020-05" db="EMBL/GenBank/DDBJ databases">
        <authorList>
            <person name="Chiriac C."/>
            <person name="Salcher M."/>
            <person name="Ghai R."/>
            <person name="Kavagutti S V."/>
        </authorList>
    </citation>
    <scope>NUCLEOTIDE SEQUENCE</scope>
</reference>
<evidence type="ECO:0000256" key="2">
    <source>
        <dbReference type="ARBA" id="ARBA00022490"/>
    </source>
</evidence>
<dbReference type="PANTHER" id="PTHR11265:SF0">
    <property type="entry name" value="12S RRNA N4-METHYLCYTIDINE METHYLTRANSFERASE"/>
    <property type="match status" value="1"/>
</dbReference>
<dbReference type="HAMAP" id="MF_01007">
    <property type="entry name" value="16SrRNA_methyltr_H"/>
    <property type="match status" value="1"/>
</dbReference>
<dbReference type="Pfam" id="PF01795">
    <property type="entry name" value="Methyltransf_5"/>
    <property type="match status" value="1"/>
</dbReference>
<evidence type="ECO:0000256" key="5">
    <source>
        <dbReference type="ARBA" id="ARBA00022679"/>
    </source>
</evidence>
<dbReference type="PANTHER" id="PTHR11265">
    <property type="entry name" value="S-ADENOSYL-METHYLTRANSFERASE MRAW"/>
    <property type="match status" value="1"/>
</dbReference>
<evidence type="ECO:0000256" key="4">
    <source>
        <dbReference type="ARBA" id="ARBA00022603"/>
    </source>
</evidence>
<dbReference type="InterPro" id="IPR002903">
    <property type="entry name" value="RsmH"/>
</dbReference>
<dbReference type="InterPro" id="IPR023397">
    <property type="entry name" value="SAM-dep_MeTrfase_MraW_recog"/>
</dbReference>
<dbReference type="FunFam" id="1.10.150.170:FF:000001">
    <property type="entry name" value="Ribosomal RNA small subunit methyltransferase H"/>
    <property type="match status" value="1"/>
</dbReference>
<keyword evidence="5" id="KW-0808">Transferase</keyword>
<dbReference type="Gene3D" id="1.10.150.170">
    <property type="entry name" value="Putative methyltransferase TM0872, insert domain"/>
    <property type="match status" value="1"/>
</dbReference>
<protein>
    <submittedName>
        <fullName evidence="7">Unannotated protein</fullName>
    </submittedName>
</protein>
<evidence type="ECO:0000256" key="1">
    <source>
        <dbReference type="ARBA" id="ARBA00010396"/>
    </source>
</evidence>
<dbReference type="AlphaFoldDB" id="A0A6J6PHX0"/>
<organism evidence="7">
    <name type="scientific">freshwater metagenome</name>
    <dbReference type="NCBI Taxonomy" id="449393"/>
    <lineage>
        <taxon>unclassified sequences</taxon>
        <taxon>metagenomes</taxon>
        <taxon>ecological metagenomes</taxon>
    </lineage>
</organism>
<evidence type="ECO:0000256" key="6">
    <source>
        <dbReference type="ARBA" id="ARBA00022691"/>
    </source>
</evidence>
<dbReference type="Gene3D" id="3.40.50.150">
    <property type="entry name" value="Vaccinia Virus protein VP39"/>
    <property type="match status" value="1"/>
</dbReference>
<proteinExistence type="inferred from homology"/>
<dbReference type="PIRSF" id="PIRSF004486">
    <property type="entry name" value="MraW"/>
    <property type="match status" value="1"/>
</dbReference>
<dbReference type="GO" id="GO:0071424">
    <property type="term" value="F:rRNA (cytosine-N4-)-methyltransferase activity"/>
    <property type="evidence" value="ECO:0007669"/>
    <property type="project" value="TreeGrafter"/>
</dbReference>
<evidence type="ECO:0000313" key="7">
    <source>
        <dbReference type="EMBL" id="CAB4695874.1"/>
    </source>
</evidence>
<dbReference type="GO" id="GO:0070475">
    <property type="term" value="P:rRNA base methylation"/>
    <property type="evidence" value="ECO:0007669"/>
    <property type="project" value="TreeGrafter"/>
</dbReference>
<keyword evidence="6" id="KW-0949">S-adenosyl-L-methionine</keyword>
<dbReference type="NCBIfam" id="TIGR00006">
    <property type="entry name" value="16S rRNA (cytosine(1402)-N(4))-methyltransferase RsmH"/>
    <property type="match status" value="1"/>
</dbReference>
<dbReference type="GO" id="GO:0005737">
    <property type="term" value="C:cytoplasm"/>
    <property type="evidence" value="ECO:0007669"/>
    <property type="project" value="TreeGrafter"/>
</dbReference>
<comment type="similarity">
    <text evidence="1">Belongs to the methyltransferase superfamily. RsmH family.</text>
</comment>
<dbReference type="InterPro" id="IPR029063">
    <property type="entry name" value="SAM-dependent_MTases_sf"/>
</dbReference>
<keyword evidence="4" id="KW-0489">Methyltransferase</keyword>
<keyword evidence="3" id="KW-0698">rRNA processing</keyword>
<keyword evidence="2" id="KW-0963">Cytoplasm</keyword>
<dbReference type="SUPFAM" id="SSF53335">
    <property type="entry name" value="S-adenosyl-L-methionine-dependent methyltransferases"/>
    <property type="match status" value="1"/>
</dbReference>
<sequence>MLPSVLPTETDHVPVLADEVLTSLDPHPGETVVDCTFGAGGHSAMLAARLRGEGKLIAIDRDPTVEQYFERFRRSTAAKTRLLSGEFSTVLEQLAENGVKADAILMDLGVSSMQLDRPERGFSYAVDAPLDMRMDPSADLSAADVVNEYSEQNLAQIFKSYGEERYARQISRAINRQRLKKPYTRTGELVDTIKASIPAPARFGEGHPAKRVFQALRIEVNDELGAVQRALPAALEMLRPGGRLAVISFHSLEDRIVKQFLRHEEQGCTCPPEFPICNCGASPSLRATPRRAIRPSAAEIARNPRSQSARLRVAVKSG</sequence>
<dbReference type="SUPFAM" id="SSF81799">
    <property type="entry name" value="Putative methyltransferase TM0872, insert domain"/>
    <property type="match status" value="1"/>
</dbReference>
<evidence type="ECO:0000256" key="3">
    <source>
        <dbReference type="ARBA" id="ARBA00022552"/>
    </source>
</evidence>
<dbReference type="EMBL" id="CAEZXP010000002">
    <property type="protein sequence ID" value="CAB4695874.1"/>
    <property type="molecule type" value="Genomic_DNA"/>
</dbReference>
<gene>
    <name evidence="7" type="ORF">UFOPK2399_01019</name>
</gene>